<dbReference type="Pfam" id="PF03548">
    <property type="entry name" value="LolA"/>
    <property type="match status" value="1"/>
</dbReference>
<evidence type="ECO:0000313" key="4">
    <source>
        <dbReference type="Proteomes" id="UP000269412"/>
    </source>
</evidence>
<dbReference type="SUPFAM" id="SSF89392">
    <property type="entry name" value="Prokaryotic lipoproteins and lipoprotein localization factors"/>
    <property type="match status" value="1"/>
</dbReference>
<keyword evidence="3" id="KW-0449">Lipoprotein</keyword>
<evidence type="ECO:0000313" key="3">
    <source>
        <dbReference type="EMBL" id="RKR14495.1"/>
    </source>
</evidence>
<keyword evidence="4" id="KW-1185">Reference proteome</keyword>
<dbReference type="PANTHER" id="PTHR35869">
    <property type="entry name" value="OUTER-MEMBRANE LIPOPROTEIN CARRIER PROTEIN"/>
    <property type="match status" value="1"/>
</dbReference>
<dbReference type="Proteomes" id="UP000269412">
    <property type="component" value="Unassembled WGS sequence"/>
</dbReference>
<dbReference type="InterPro" id="IPR029046">
    <property type="entry name" value="LolA/LolB/LppX"/>
</dbReference>
<evidence type="ECO:0000256" key="1">
    <source>
        <dbReference type="ARBA" id="ARBA00022729"/>
    </source>
</evidence>
<dbReference type="AlphaFoldDB" id="A0A495EC91"/>
<reference evidence="3 4" key="1">
    <citation type="submission" date="2018-10" db="EMBL/GenBank/DDBJ databases">
        <title>Genomic Encyclopedia of Archaeal and Bacterial Type Strains, Phase II (KMG-II): from individual species to whole genera.</title>
        <authorList>
            <person name="Goeker M."/>
        </authorList>
    </citation>
    <scope>NUCLEOTIDE SEQUENCE [LARGE SCALE GENOMIC DNA]</scope>
    <source>
        <strain evidence="3 4">DSM 25230</strain>
    </source>
</reference>
<accession>A0A495EC91</accession>
<dbReference type="RefSeq" id="WP_121063760.1">
    <property type="nucleotide sequence ID" value="NZ_RBIQ01000007.1"/>
</dbReference>
<dbReference type="EMBL" id="RBIQ01000007">
    <property type="protein sequence ID" value="RKR14495.1"/>
    <property type="molecule type" value="Genomic_DNA"/>
</dbReference>
<protein>
    <submittedName>
        <fullName evidence="3">Outer membrane lipoprotein-sorting protein</fullName>
    </submittedName>
</protein>
<dbReference type="PANTHER" id="PTHR35869:SF1">
    <property type="entry name" value="OUTER-MEMBRANE LIPOPROTEIN CARRIER PROTEIN"/>
    <property type="match status" value="1"/>
</dbReference>
<feature type="chain" id="PRO_5019850134" evidence="2">
    <location>
        <begin position="20"/>
        <end position="207"/>
    </location>
</feature>
<comment type="caution">
    <text evidence="3">The sequence shown here is derived from an EMBL/GenBank/DDBJ whole genome shotgun (WGS) entry which is preliminary data.</text>
</comment>
<proteinExistence type="predicted"/>
<dbReference type="InterPro" id="IPR004564">
    <property type="entry name" value="OM_lipoprot_carrier_LolA-like"/>
</dbReference>
<feature type="signal peptide" evidence="2">
    <location>
        <begin position="1"/>
        <end position="19"/>
    </location>
</feature>
<dbReference type="OrthoDB" id="1027451at2"/>
<name>A0A495EC91_9FLAO</name>
<organism evidence="3 4">
    <name type="scientific">Maribacter vaceletii</name>
    <dbReference type="NCBI Taxonomy" id="1206816"/>
    <lineage>
        <taxon>Bacteria</taxon>
        <taxon>Pseudomonadati</taxon>
        <taxon>Bacteroidota</taxon>
        <taxon>Flavobacteriia</taxon>
        <taxon>Flavobacteriales</taxon>
        <taxon>Flavobacteriaceae</taxon>
        <taxon>Maribacter</taxon>
    </lineage>
</organism>
<gene>
    <name evidence="3" type="ORF">CLV91_0572</name>
</gene>
<sequence length="207" mass="23552">MNKIVYFLFIVAFGTVVTAQTKMSSQEANALKNKVKVTADKTQSISSDFTQYKHLDFLSNDIESNGKLSFKAPNTVKWEYVKPFAYSVLFKGETLYINNEGDKSNVDIGSNKLFKELNTLIAASIKGDMFNEEYFTITYFKKDKNSEVHFAPKDPKLSEFIKVFHITFTSNGDVLEVKMVEPSNDYTQIIFSNRKVNKVIPDAVFAQ</sequence>
<keyword evidence="1 2" id="KW-0732">Signal</keyword>
<dbReference type="Gene3D" id="2.50.20.10">
    <property type="entry name" value="Lipoprotein localisation LolA/LolB/LppX"/>
    <property type="match status" value="1"/>
</dbReference>
<evidence type="ECO:0000256" key="2">
    <source>
        <dbReference type="SAM" id="SignalP"/>
    </source>
</evidence>
<dbReference type="CDD" id="cd16325">
    <property type="entry name" value="LolA"/>
    <property type="match status" value="1"/>
</dbReference>